<name>A0A420WDD4_9PROT</name>
<organism evidence="2 3">
    <name type="scientific">Litorimonas taeanensis</name>
    <dbReference type="NCBI Taxonomy" id="568099"/>
    <lineage>
        <taxon>Bacteria</taxon>
        <taxon>Pseudomonadati</taxon>
        <taxon>Pseudomonadota</taxon>
        <taxon>Alphaproteobacteria</taxon>
        <taxon>Maricaulales</taxon>
        <taxon>Robiginitomaculaceae</taxon>
    </lineage>
</organism>
<dbReference type="RefSeq" id="WP_121101012.1">
    <property type="nucleotide sequence ID" value="NZ_RBII01000002.1"/>
</dbReference>
<protein>
    <recommendedName>
        <fullName evidence="4">Transmembrane protein</fullName>
    </recommendedName>
</protein>
<keyword evidence="3" id="KW-1185">Reference proteome</keyword>
<keyword evidence="1" id="KW-0472">Membrane</keyword>
<keyword evidence="1" id="KW-0812">Transmembrane</keyword>
<evidence type="ECO:0000313" key="2">
    <source>
        <dbReference type="EMBL" id="RKQ69029.1"/>
    </source>
</evidence>
<dbReference type="Proteomes" id="UP000282211">
    <property type="component" value="Unassembled WGS sequence"/>
</dbReference>
<comment type="caution">
    <text evidence="2">The sequence shown here is derived from an EMBL/GenBank/DDBJ whole genome shotgun (WGS) entry which is preliminary data.</text>
</comment>
<evidence type="ECO:0000256" key="1">
    <source>
        <dbReference type="SAM" id="Phobius"/>
    </source>
</evidence>
<accession>A0A420WDD4</accession>
<evidence type="ECO:0000313" key="3">
    <source>
        <dbReference type="Proteomes" id="UP000282211"/>
    </source>
</evidence>
<reference evidence="2 3" key="1">
    <citation type="submission" date="2018-10" db="EMBL/GenBank/DDBJ databases">
        <title>Genomic Encyclopedia of Type Strains, Phase IV (KMG-IV): sequencing the most valuable type-strain genomes for metagenomic binning, comparative biology and taxonomic classification.</title>
        <authorList>
            <person name="Goeker M."/>
        </authorList>
    </citation>
    <scope>NUCLEOTIDE SEQUENCE [LARGE SCALE GENOMIC DNA]</scope>
    <source>
        <strain evidence="2 3">DSM 22008</strain>
    </source>
</reference>
<gene>
    <name evidence="2" type="ORF">DES40_1808</name>
</gene>
<dbReference type="InParanoid" id="A0A420WDD4"/>
<evidence type="ECO:0008006" key="4">
    <source>
        <dbReference type="Google" id="ProtNLM"/>
    </source>
</evidence>
<keyword evidence="1" id="KW-1133">Transmembrane helix</keyword>
<sequence>MIMQSSERPLFFQHFLWIIGQPETWLTLLIWAVLIFGVAKGIRRLWKTGRKKWSVFLFIIAVTLLSYYIWLSVNAVSFYAEGRVSELKALRNGKRIVIGLLGLSLFWLIFDRHISKLLKS</sequence>
<feature type="transmembrane region" description="Helical" evidence="1">
    <location>
        <begin position="93"/>
        <end position="110"/>
    </location>
</feature>
<dbReference type="OrthoDB" id="5174363at2"/>
<feature type="transmembrane region" description="Helical" evidence="1">
    <location>
        <begin position="24"/>
        <end position="42"/>
    </location>
</feature>
<dbReference type="AlphaFoldDB" id="A0A420WDD4"/>
<proteinExistence type="predicted"/>
<dbReference type="EMBL" id="RBII01000002">
    <property type="protein sequence ID" value="RKQ69029.1"/>
    <property type="molecule type" value="Genomic_DNA"/>
</dbReference>
<feature type="transmembrane region" description="Helical" evidence="1">
    <location>
        <begin position="54"/>
        <end position="73"/>
    </location>
</feature>